<evidence type="ECO:0008006" key="4">
    <source>
        <dbReference type="Google" id="ProtNLM"/>
    </source>
</evidence>
<protein>
    <recommendedName>
        <fullName evidence="4">BART domain-containing protein</fullName>
    </recommendedName>
</protein>
<gene>
    <name evidence="1" type="ORF">PCAL00307_LOCUS20434</name>
    <name evidence="2" type="ORF">PECAL_3P14930</name>
</gene>
<dbReference type="EMBL" id="CAKKNE010000003">
    <property type="protein sequence ID" value="CAH0371544.1"/>
    <property type="molecule type" value="Genomic_DNA"/>
</dbReference>
<name>A0A7S4A620_9STRA</name>
<keyword evidence="3" id="KW-1185">Reference proteome</keyword>
<dbReference type="OrthoDB" id="203427at2759"/>
<dbReference type="InterPro" id="IPR042541">
    <property type="entry name" value="BART_sf"/>
</dbReference>
<evidence type="ECO:0000313" key="1">
    <source>
        <dbReference type="EMBL" id="CAE0704986.1"/>
    </source>
</evidence>
<reference evidence="1" key="1">
    <citation type="submission" date="2021-01" db="EMBL/GenBank/DDBJ databases">
        <authorList>
            <person name="Corre E."/>
            <person name="Pelletier E."/>
            <person name="Niang G."/>
            <person name="Scheremetjew M."/>
            <person name="Finn R."/>
            <person name="Kale V."/>
            <person name="Holt S."/>
            <person name="Cochrane G."/>
            <person name="Meng A."/>
            <person name="Brown T."/>
            <person name="Cohen L."/>
        </authorList>
    </citation>
    <scope>NUCLEOTIDE SEQUENCE</scope>
    <source>
        <strain evidence="1">CCMP1756</strain>
    </source>
</reference>
<organism evidence="1">
    <name type="scientific">Pelagomonas calceolata</name>
    <dbReference type="NCBI Taxonomy" id="35677"/>
    <lineage>
        <taxon>Eukaryota</taxon>
        <taxon>Sar</taxon>
        <taxon>Stramenopiles</taxon>
        <taxon>Ochrophyta</taxon>
        <taxon>Pelagophyceae</taxon>
        <taxon>Pelagomonadales</taxon>
        <taxon>Pelagomonadaceae</taxon>
        <taxon>Pelagomonas</taxon>
    </lineage>
</organism>
<dbReference type="AlphaFoldDB" id="A0A7S4A620"/>
<sequence>MALSGPPPPPVSRFTRTAPPRSPAELVSLVSNYLFDLFDANSMDEYKALEALEDQCMPHTDPDSEEFSFAQQELHATFVRLLESYVEAYIRSLGRTLADFYDALRELKDGSGAPMLDASDCLDTLYEMEDIRCWIDGVKARVRYKRLHGSKVS</sequence>
<dbReference type="EMBL" id="HBIW01023705">
    <property type="protein sequence ID" value="CAE0704986.1"/>
    <property type="molecule type" value="Transcribed_RNA"/>
</dbReference>
<evidence type="ECO:0000313" key="3">
    <source>
        <dbReference type="Proteomes" id="UP000789595"/>
    </source>
</evidence>
<reference evidence="2" key="2">
    <citation type="submission" date="2021-11" db="EMBL/GenBank/DDBJ databases">
        <authorList>
            <consortium name="Genoscope - CEA"/>
            <person name="William W."/>
        </authorList>
    </citation>
    <scope>NUCLEOTIDE SEQUENCE</scope>
</reference>
<dbReference type="Gene3D" id="1.20.1520.10">
    <property type="entry name" value="ADP-ribosylation factor-like 2-binding protein, domain"/>
    <property type="match status" value="1"/>
</dbReference>
<accession>A0A7S4A620</accession>
<proteinExistence type="predicted"/>
<evidence type="ECO:0000313" key="2">
    <source>
        <dbReference type="EMBL" id="CAH0371544.1"/>
    </source>
</evidence>
<dbReference type="Proteomes" id="UP000789595">
    <property type="component" value="Unassembled WGS sequence"/>
</dbReference>